<dbReference type="InterPro" id="IPR010376">
    <property type="entry name" value="GBBH-like_N"/>
</dbReference>
<feature type="domain" description="TauD/TfdA-like" evidence="7">
    <location>
        <begin position="109"/>
        <end position="362"/>
    </location>
</feature>
<comment type="cofactor">
    <cofactor evidence="1">
        <name>Fe(2+)</name>
        <dbReference type="ChEBI" id="CHEBI:29033"/>
    </cofactor>
</comment>
<dbReference type="InParanoid" id="A0A5J5F0N6"/>
<comment type="caution">
    <text evidence="9">The sequence shown here is derived from an EMBL/GenBank/DDBJ whole genome shotgun (WGS) entry which is preliminary data.</text>
</comment>
<protein>
    <recommendedName>
        <fullName evidence="11">TauD/TfdA-like domain-containing protein</fullName>
    </recommendedName>
</protein>
<dbReference type="InterPro" id="IPR003819">
    <property type="entry name" value="TauD/TfdA-like"/>
</dbReference>
<evidence type="ECO:0000256" key="5">
    <source>
        <dbReference type="ARBA" id="ARBA00023002"/>
    </source>
</evidence>
<dbReference type="EMBL" id="VXIS01000062">
    <property type="protein sequence ID" value="KAA8909024.1"/>
    <property type="molecule type" value="Genomic_DNA"/>
</dbReference>
<accession>A0A5J5F0N6</accession>
<dbReference type="OrthoDB" id="406634at2759"/>
<evidence type="ECO:0000256" key="2">
    <source>
        <dbReference type="ARBA" id="ARBA00008654"/>
    </source>
</evidence>
<evidence type="ECO:0000313" key="9">
    <source>
        <dbReference type="EMBL" id="KAA8909024.1"/>
    </source>
</evidence>
<dbReference type="GO" id="GO:0046872">
    <property type="term" value="F:metal ion binding"/>
    <property type="evidence" value="ECO:0007669"/>
    <property type="project" value="UniProtKB-KW"/>
</dbReference>
<evidence type="ECO:0000256" key="6">
    <source>
        <dbReference type="ARBA" id="ARBA00023004"/>
    </source>
</evidence>
<dbReference type="Pfam" id="PF06155">
    <property type="entry name" value="GBBH-like_N"/>
    <property type="match status" value="1"/>
</dbReference>
<dbReference type="AlphaFoldDB" id="A0A5J5F0N6"/>
<organism evidence="9 10">
    <name type="scientific">Sphaerosporella brunnea</name>
    <dbReference type="NCBI Taxonomy" id="1250544"/>
    <lineage>
        <taxon>Eukaryota</taxon>
        <taxon>Fungi</taxon>
        <taxon>Dikarya</taxon>
        <taxon>Ascomycota</taxon>
        <taxon>Pezizomycotina</taxon>
        <taxon>Pezizomycetes</taxon>
        <taxon>Pezizales</taxon>
        <taxon>Pyronemataceae</taxon>
        <taxon>Sphaerosporella</taxon>
    </lineage>
</organism>
<evidence type="ECO:0000256" key="4">
    <source>
        <dbReference type="ARBA" id="ARBA00022964"/>
    </source>
</evidence>
<keyword evidence="6" id="KW-0408">Iron</keyword>
<dbReference type="InterPro" id="IPR042098">
    <property type="entry name" value="TauD-like_sf"/>
</dbReference>
<dbReference type="GO" id="GO:0016706">
    <property type="term" value="F:2-oxoglutarate-dependent dioxygenase activity"/>
    <property type="evidence" value="ECO:0007669"/>
    <property type="project" value="UniProtKB-ARBA"/>
</dbReference>
<evidence type="ECO:0000259" key="8">
    <source>
        <dbReference type="Pfam" id="PF06155"/>
    </source>
</evidence>
<dbReference type="SUPFAM" id="SSF51197">
    <property type="entry name" value="Clavaminate synthase-like"/>
    <property type="match status" value="1"/>
</dbReference>
<gene>
    <name evidence="9" type="ORF">FN846DRAFT_776767</name>
</gene>
<dbReference type="Proteomes" id="UP000326924">
    <property type="component" value="Unassembled WGS sequence"/>
</dbReference>
<dbReference type="GO" id="GO:0005739">
    <property type="term" value="C:mitochondrion"/>
    <property type="evidence" value="ECO:0007669"/>
    <property type="project" value="TreeGrafter"/>
</dbReference>
<sequence length="394" mass="46191">MGVKVDGQYFQFDYFFLRDACTCPRCVHPSTQQKLFQTTDIPIDVRPQAAEALVDGSLRIMWRNDIPTFDSHESYYSLEFLRRYSTLRNRIRARYNDQRQILWDKKMMGKDVLYIDYSDYMTSDEALFRAVKHLSLYGLMFIRGIPKQQHDAIEGLASRIGNLKNTFYGMTWDVKSVKDSKNIAYTSLNLGLHMDLLYFESPPGLQFLHCIQNTVTGGSSIFADSFRAATLVRMNAPNLFQALTNFPVTFHYQNDGHHYYFARPTVVLDQYSYVEQKRISHVNWAPPFQAPFEIDIGGDYAAQFRQYIHAAKEFARYLEDPDAQFELRLEEGVCVVFFNRRTLHSRREFDALSGDRWLKGAYVDIDAFHSKYRTLSQQFRSEKNTTDDEYSWIR</sequence>
<dbReference type="InterPro" id="IPR038492">
    <property type="entry name" value="GBBH-like_N_sf"/>
</dbReference>
<keyword evidence="10" id="KW-1185">Reference proteome</keyword>
<dbReference type="PANTHER" id="PTHR10696:SF25">
    <property type="entry name" value="OXIDOREDUCTASE AIM17-RELATED"/>
    <property type="match status" value="1"/>
</dbReference>
<dbReference type="Gene3D" id="3.30.2020.30">
    <property type="match status" value="1"/>
</dbReference>
<name>A0A5J5F0N6_9PEZI</name>
<comment type="similarity">
    <text evidence="2">Belongs to the gamma-BBH/TMLD family.</text>
</comment>
<reference evidence="9 10" key="1">
    <citation type="submission" date="2019-09" db="EMBL/GenBank/DDBJ databases">
        <title>Draft genome of the ectomycorrhizal ascomycete Sphaerosporella brunnea.</title>
        <authorList>
            <consortium name="DOE Joint Genome Institute"/>
            <person name="Benucci G.M."/>
            <person name="Marozzi G."/>
            <person name="Antonielli L."/>
            <person name="Sanchez S."/>
            <person name="Marco P."/>
            <person name="Wang X."/>
            <person name="Falini L.B."/>
            <person name="Barry K."/>
            <person name="Haridas S."/>
            <person name="Lipzen A."/>
            <person name="Labutti K."/>
            <person name="Grigoriev I.V."/>
            <person name="Murat C."/>
            <person name="Martin F."/>
            <person name="Albertini E."/>
            <person name="Donnini D."/>
            <person name="Bonito G."/>
        </authorList>
    </citation>
    <scope>NUCLEOTIDE SEQUENCE [LARGE SCALE GENOMIC DNA]</scope>
    <source>
        <strain evidence="9 10">Sb_GMNB300</strain>
    </source>
</reference>
<evidence type="ECO:0008006" key="11">
    <source>
        <dbReference type="Google" id="ProtNLM"/>
    </source>
</evidence>
<dbReference type="FunCoup" id="A0A5J5F0N6">
    <property type="interactions" value="670"/>
</dbReference>
<dbReference type="Pfam" id="PF02668">
    <property type="entry name" value="TauD"/>
    <property type="match status" value="1"/>
</dbReference>
<keyword evidence="3" id="KW-0479">Metal-binding</keyword>
<dbReference type="CDD" id="cd00250">
    <property type="entry name" value="CAS_like"/>
    <property type="match status" value="1"/>
</dbReference>
<dbReference type="Gene3D" id="3.60.130.10">
    <property type="entry name" value="Clavaminate synthase-like"/>
    <property type="match status" value="1"/>
</dbReference>
<keyword evidence="5" id="KW-0560">Oxidoreductase</keyword>
<dbReference type="PANTHER" id="PTHR10696">
    <property type="entry name" value="GAMMA-BUTYROBETAINE HYDROXYLASE-RELATED"/>
    <property type="match status" value="1"/>
</dbReference>
<evidence type="ECO:0000256" key="3">
    <source>
        <dbReference type="ARBA" id="ARBA00022723"/>
    </source>
</evidence>
<feature type="domain" description="Gamma-butyrobetaine hydroxylase-like N-terminal" evidence="8">
    <location>
        <begin position="6"/>
        <end position="82"/>
    </location>
</feature>
<dbReference type="InterPro" id="IPR050411">
    <property type="entry name" value="AlphaKG_dependent_hydroxylases"/>
</dbReference>
<evidence type="ECO:0000256" key="1">
    <source>
        <dbReference type="ARBA" id="ARBA00001954"/>
    </source>
</evidence>
<proteinExistence type="inferred from homology"/>
<evidence type="ECO:0000313" key="10">
    <source>
        <dbReference type="Proteomes" id="UP000326924"/>
    </source>
</evidence>
<keyword evidence="4" id="KW-0223">Dioxygenase</keyword>
<evidence type="ECO:0000259" key="7">
    <source>
        <dbReference type="Pfam" id="PF02668"/>
    </source>
</evidence>
<dbReference type="GO" id="GO:0045329">
    <property type="term" value="P:carnitine biosynthetic process"/>
    <property type="evidence" value="ECO:0007669"/>
    <property type="project" value="TreeGrafter"/>
</dbReference>